<dbReference type="InterPro" id="IPR007527">
    <property type="entry name" value="Znf_SWIM"/>
</dbReference>
<name>A0ABU7WPH6_9ACTN</name>
<keyword evidence="4" id="KW-1185">Reference proteome</keyword>
<organism evidence="3 4">
    <name type="scientific">Streptomyces chrestomyceticus</name>
    <dbReference type="NCBI Taxonomy" id="68185"/>
    <lineage>
        <taxon>Bacteria</taxon>
        <taxon>Bacillati</taxon>
        <taxon>Actinomycetota</taxon>
        <taxon>Actinomycetes</taxon>
        <taxon>Kitasatosporales</taxon>
        <taxon>Streptomycetaceae</taxon>
        <taxon>Streptomyces</taxon>
    </lineage>
</organism>
<accession>A0ABU7WPH6</accession>
<evidence type="ECO:0000313" key="3">
    <source>
        <dbReference type="EMBL" id="MEF3113415.1"/>
    </source>
</evidence>
<dbReference type="Proteomes" id="UP001348265">
    <property type="component" value="Unassembled WGS sequence"/>
</dbReference>
<evidence type="ECO:0000259" key="2">
    <source>
        <dbReference type="PROSITE" id="PS50966"/>
    </source>
</evidence>
<comment type="caution">
    <text evidence="3">The sequence shown here is derived from an EMBL/GenBank/DDBJ whole genome shotgun (WGS) entry which is preliminary data.</text>
</comment>
<sequence length="564" mass="61602">MSTRKNATTDFGEADLRSLAGPRSFERGTGYLDAVTGLEVGDGWITATVHGTAAYGVHLTFGGSEGLTGTCTCPHGQEGNFCKHLVAVGLSVLGRPEGLPRQRARAREQARHLDAWLADRSRDELLALVREQMRQDRGFRRRVRLRAAVARNDLGEIRTQVSALLDSGPFARYGCLEGEAAHSYTEQAAPAVAALAELTARGRAADAVALSREALDELGRRYGETDDCDGALSSVLTRLAEVHLDACSAAFPDPAETARWLVGHLLGDLVHATGIALRDYRHVLGPEGLAVTRELAAEAHERNPSGWEEKDLLRTLNTREGAVDALIARQASDPRPSGSTHLRIARELDLAGRPAEALRWAERGVTEAPGPTVVDSDLLDYLSTRYERSGHLAQAVFLRRGHFTAHPSLAAYRALRVAAQTAGTWPAERENALKVLRTAAARDEADPHDGPVLIDVLLDEDDLDTAWQAATESGAADHQWLILADRIRNTRPTDALPVYQRLFEPLKKSTGDAAYEQLTSLLLSIRACHRLLGTDENFTAYATTLRTELKRKRKLMAMWDEHGV</sequence>
<keyword evidence="1" id="KW-0863">Zinc-finger</keyword>
<keyword evidence="1" id="KW-0862">Zinc</keyword>
<feature type="domain" description="SWIM-type" evidence="2">
    <location>
        <begin position="55"/>
        <end position="93"/>
    </location>
</feature>
<dbReference type="RefSeq" id="WP_331786061.1">
    <property type="nucleotide sequence ID" value="NZ_JAVFKM010000004.1"/>
</dbReference>
<dbReference type="PROSITE" id="PS50966">
    <property type="entry name" value="ZF_SWIM"/>
    <property type="match status" value="1"/>
</dbReference>
<proteinExistence type="predicted"/>
<keyword evidence="1" id="KW-0479">Metal-binding</keyword>
<evidence type="ECO:0000313" key="4">
    <source>
        <dbReference type="Proteomes" id="UP001348265"/>
    </source>
</evidence>
<protein>
    <submittedName>
        <fullName evidence="3">SWIM zinc finger family protein</fullName>
    </submittedName>
</protein>
<dbReference type="EMBL" id="JAVFKM010000004">
    <property type="protein sequence ID" value="MEF3113415.1"/>
    <property type="molecule type" value="Genomic_DNA"/>
</dbReference>
<dbReference type="Pfam" id="PF04434">
    <property type="entry name" value="SWIM"/>
    <property type="match status" value="1"/>
</dbReference>
<gene>
    <name evidence="3" type="ORF">RB636_09415</name>
</gene>
<reference evidence="3 4" key="1">
    <citation type="submission" date="2023-08" db="EMBL/GenBank/DDBJ databases">
        <authorList>
            <person name="Sharma P."/>
            <person name="Verma V."/>
            <person name="Mohan M.K."/>
            <person name="Dubey A.K."/>
        </authorList>
    </citation>
    <scope>NUCLEOTIDE SEQUENCE [LARGE SCALE GENOMIC DNA]</scope>
    <source>
        <strain evidence="3 4">ADP4</strain>
    </source>
</reference>
<evidence type="ECO:0000256" key="1">
    <source>
        <dbReference type="PROSITE-ProRule" id="PRU00325"/>
    </source>
</evidence>